<accession>A0A9E9C905</accession>
<dbReference type="PROSITE" id="PS50885">
    <property type="entry name" value="HAMP"/>
    <property type="match status" value="1"/>
</dbReference>
<keyword evidence="6" id="KW-0597">Phosphoprotein</keyword>
<keyword evidence="11" id="KW-0418">Kinase</keyword>
<dbReference type="InterPro" id="IPR013655">
    <property type="entry name" value="PAS_fold_3"/>
</dbReference>
<evidence type="ECO:0000259" key="19">
    <source>
        <dbReference type="PROSITE" id="PS50113"/>
    </source>
</evidence>
<dbReference type="InterPro" id="IPR033479">
    <property type="entry name" value="dCache_1"/>
</dbReference>
<keyword evidence="7" id="KW-0808">Transferase</keyword>
<dbReference type="CDD" id="cd12913">
    <property type="entry name" value="PDC1_MCP_like"/>
    <property type="match status" value="1"/>
</dbReference>
<gene>
    <name evidence="21" type="ORF">OXH18_08440</name>
</gene>
<dbReference type="Gene3D" id="3.30.565.10">
    <property type="entry name" value="Histidine kinase-like ATPase, C-terminal domain"/>
    <property type="match status" value="1"/>
</dbReference>
<dbReference type="PRINTS" id="PR00344">
    <property type="entry name" value="BCTRLSENSOR"/>
</dbReference>
<feature type="domain" description="PAC" evidence="19">
    <location>
        <begin position="1414"/>
        <end position="1466"/>
    </location>
</feature>
<dbReference type="InterPro" id="IPR013656">
    <property type="entry name" value="PAS_4"/>
</dbReference>
<evidence type="ECO:0000256" key="10">
    <source>
        <dbReference type="ARBA" id="ARBA00022741"/>
    </source>
</evidence>
<organism evidence="21 22">
    <name type="scientific">Thermocoleostomius sinensis A174</name>
    <dbReference type="NCBI Taxonomy" id="2016057"/>
    <lineage>
        <taxon>Bacteria</taxon>
        <taxon>Bacillati</taxon>
        <taxon>Cyanobacteriota</taxon>
        <taxon>Cyanophyceae</taxon>
        <taxon>Oculatellales</taxon>
        <taxon>Oculatellaceae</taxon>
        <taxon>Thermocoleostomius</taxon>
    </lineage>
</organism>
<dbReference type="SUPFAM" id="SSF103190">
    <property type="entry name" value="Sensory domain-like"/>
    <property type="match status" value="1"/>
</dbReference>
<evidence type="ECO:0000256" key="2">
    <source>
        <dbReference type="ARBA" id="ARBA00004429"/>
    </source>
</evidence>
<dbReference type="GO" id="GO:0000155">
    <property type="term" value="F:phosphorelay sensor kinase activity"/>
    <property type="evidence" value="ECO:0007669"/>
    <property type="project" value="InterPro"/>
</dbReference>
<dbReference type="CDD" id="cd00082">
    <property type="entry name" value="HisKA"/>
    <property type="match status" value="1"/>
</dbReference>
<dbReference type="CDD" id="cd00130">
    <property type="entry name" value="PAS"/>
    <property type="match status" value="7"/>
</dbReference>
<feature type="domain" description="PAS" evidence="18">
    <location>
        <begin position="960"/>
        <end position="1037"/>
    </location>
</feature>
<dbReference type="GO" id="GO:0005524">
    <property type="term" value="F:ATP binding"/>
    <property type="evidence" value="ECO:0007669"/>
    <property type="project" value="UniProtKB-KW"/>
</dbReference>
<evidence type="ECO:0000256" key="12">
    <source>
        <dbReference type="ARBA" id="ARBA00022840"/>
    </source>
</evidence>
<dbReference type="SMART" id="SM00387">
    <property type="entry name" value="HATPase_c"/>
    <property type="match status" value="1"/>
</dbReference>
<dbReference type="Gene3D" id="3.30.450.20">
    <property type="entry name" value="PAS domain"/>
    <property type="match status" value="9"/>
</dbReference>
<dbReference type="Pfam" id="PF00672">
    <property type="entry name" value="HAMP"/>
    <property type="match status" value="1"/>
</dbReference>
<feature type="domain" description="PAC" evidence="19">
    <location>
        <begin position="520"/>
        <end position="570"/>
    </location>
</feature>
<keyword evidence="13 16" id="KW-1133">Transmembrane helix</keyword>
<dbReference type="InterPro" id="IPR036097">
    <property type="entry name" value="HisK_dim/P_sf"/>
</dbReference>
<keyword evidence="12" id="KW-0067">ATP-binding</keyword>
<comment type="catalytic activity">
    <reaction evidence="1">
        <text>ATP + protein L-histidine = ADP + protein N-phospho-L-histidine.</text>
        <dbReference type="EC" id="2.7.13.3"/>
    </reaction>
</comment>
<keyword evidence="5" id="KW-0997">Cell inner membrane</keyword>
<dbReference type="CDD" id="cd16922">
    <property type="entry name" value="HATPase_EvgS-ArcB-TorS-like"/>
    <property type="match status" value="1"/>
</dbReference>
<keyword evidence="10" id="KW-0547">Nucleotide-binding</keyword>
<dbReference type="KEGG" id="tsin:OXH18_08440"/>
<feature type="domain" description="HAMP" evidence="20">
    <location>
        <begin position="379"/>
        <end position="432"/>
    </location>
</feature>
<evidence type="ECO:0000259" key="17">
    <source>
        <dbReference type="PROSITE" id="PS50109"/>
    </source>
</evidence>
<evidence type="ECO:0000256" key="1">
    <source>
        <dbReference type="ARBA" id="ARBA00000085"/>
    </source>
</evidence>
<dbReference type="InterPro" id="IPR029151">
    <property type="entry name" value="Sensor-like_sf"/>
</dbReference>
<feature type="domain" description="PAC" evidence="19">
    <location>
        <begin position="908"/>
        <end position="959"/>
    </location>
</feature>
<dbReference type="RefSeq" id="WP_268612080.1">
    <property type="nucleotide sequence ID" value="NZ_CP113797.1"/>
</dbReference>
<evidence type="ECO:0000256" key="8">
    <source>
        <dbReference type="ARBA" id="ARBA00022692"/>
    </source>
</evidence>
<evidence type="ECO:0000256" key="5">
    <source>
        <dbReference type="ARBA" id="ARBA00022519"/>
    </source>
</evidence>
<dbReference type="SUPFAM" id="SSF47384">
    <property type="entry name" value="Homodimeric domain of signal transducing histidine kinase"/>
    <property type="match status" value="1"/>
</dbReference>
<dbReference type="SMART" id="SM00304">
    <property type="entry name" value="HAMP"/>
    <property type="match status" value="1"/>
</dbReference>
<dbReference type="PROSITE" id="PS50113">
    <property type="entry name" value="PAC"/>
    <property type="match status" value="7"/>
</dbReference>
<dbReference type="Gene3D" id="6.10.340.10">
    <property type="match status" value="1"/>
</dbReference>
<dbReference type="EMBL" id="CP113797">
    <property type="protein sequence ID" value="WAL61999.1"/>
    <property type="molecule type" value="Genomic_DNA"/>
</dbReference>
<feature type="transmembrane region" description="Helical" evidence="16">
    <location>
        <begin position="358"/>
        <end position="377"/>
    </location>
</feature>
<dbReference type="InterPro" id="IPR052162">
    <property type="entry name" value="Sensor_kinase/Photoreceptor"/>
</dbReference>
<evidence type="ECO:0000256" key="11">
    <source>
        <dbReference type="ARBA" id="ARBA00022777"/>
    </source>
</evidence>
<dbReference type="InterPro" id="IPR003661">
    <property type="entry name" value="HisK_dim/P_dom"/>
</dbReference>
<name>A0A9E9C905_9CYAN</name>
<protein>
    <recommendedName>
        <fullName evidence="3">histidine kinase</fullName>
        <ecNumber evidence="3">2.7.13.3</ecNumber>
    </recommendedName>
</protein>
<feature type="domain" description="PAS" evidence="18">
    <location>
        <begin position="1340"/>
        <end position="1403"/>
    </location>
</feature>
<evidence type="ECO:0000256" key="6">
    <source>
        <dbReference type="ARBA" id="ARBA00022553"/>
    </source>
</evidence>
<feature type="domain" description="PAS" evidence="18">
    <location>
        <begin position="1092"/>
        <end position="1164"/>
    </location>
</feature>
<evidence type="ECO:0000313" key="21">
    <source>
        <dbReference type="EMBL" id="WAL61999.1"/>
    </source>
</evidence>
<evidence type="ECO:0000256" key="9">
    <source>
        <dbReference type="ARBA" id="ARBA00022737"/>
    </source>
</evidence>
<keyword evidence="15 16" id="KW-0472">Membrane</keyword>
<dbReference type="Gene3D" id="2.10.70.100">
    <property type="match status" value="1"/>
</dbReference>
<dbReference type="Gene3D" id="1.10.287.130">
    <property type="match status" value="1"/>
</dbReference>
<evidence type="ECO:0000259" key="18">
    <source>
        <dbReference type="PROSITE" id="PS50112"/>
    </source>
</evidence>
<dbReference type="SMART" id="SM00091">
    <property type="entry name" value="PAS"/>
    <property type="match status" value="7"/>
</dbReference>
<feature type="domain" description="Histidine kinase" evidence="17">
    <location>
        <begin position="1470"/>
        <end position="1687"/>
    </location>
</feature>
<dbReference type="InterPro" id="IPR003594">
    <property type="entry name" value="HATPase_dom"/>
</dbReference>
<dbReference type="Pfam" id="PF02518">
    <property type="entry name" value="HATPase_c"/>
    <property type="match status" value="1"/>
</dbReference>
<keyword evidence="4" id="KW-1003">Cell membrane</keyword>
<dbReference type="Pfam" id="PF08448">
    <property type="entry name" value="PAS_4"/>
    <property type="match status" value="1"/>
</dbReference>
<evidence type="ECO:0000256" key="16">
    <source>
        <dbReference type="SAM" id="Phobius"/>
    </source>
</evidence>
<evidence type="ECO:0000256" key="14">
    <source>
        <dbReference type="ARBA" id="ARBA00023012"/>
    </source>
</evidence>
<evidence type="ECO:0000256" key="7">
    <source>
        <dbReference type="ARBA" id="ARBA00022679"/>
    </source>
</evidence>
<dbReference type="InterPro" id="IPR000700">
    <property type="entry name" value="PAS-assoc_C"/>
</dbReference>
<proteinExistence type="predicted"/>
<dbReference type="Proteomes" id="UP001163152">
    <property type="component" value="Chromosome"/>
</dbReference>
<dbReference type="PROSITE" id="PS50112">
    <property type="entry name" value="PAS"/>
    <property type="match status" value="4"/>
</dbReference>
<dbReference type="FunFam" id="3.30.565.10:FF:000006">
    <property type="entry name" value="Sensor histidine kinase WalK"/>
    <property type="match status" value="1"/>
</dbReference>
<feature type="domain" description="PAS" evidence="18">
    <location>
        <begin position="700"/>
        <end position="771"/>
    </location>
</feature>
<dbReference type="FunFam" id="1.10.287.130:FF:000001">
    <property type="entry name" value="Two-component sensor histidine kinase"/>
    <property type="match status" value="1"/>
</dbReference>
<evidence type="ECO:0000256" key="3">
    <source>
        <dbReference type="ARBA" id="ARBA00012438"/>
    </source>
</evidence>
<dbReference type="PANTHER" id="PTHR43304">
    <property type="entry name" value="PHYTOCHROME-LIKE PROTEIN CPH1"/>
    <property type="match status" value="1"/>
</dbReference>
<feature type="domain" description="PAC" evidence="19">
    <location>
        <begin position="1040"/>
        <end position="1091"/>
    </location>
</feature>
<feature type="domain" description="PAC" evidence="19">
    <location>
        <begin position="648"/>
        <end position="699"/>
    </location>
</feature>
<dbReference type="InterPro" id="IPR003660">
    <property type="entry name" value="HAMP_dom"/>
</dbReference>
<dbReference type="InterPro" id="IPR004358">
    <property type="entry name" value="Sig_transdc_His_kin-like_C"/>
</dbReference>
<evidence type="ECO:0000256" key="15">
    <source>
        <dbReference type="ARBA" id="ARBA00023136"/>
    </source>
</evidence>
<evidence type="ECO:0000313" key="22">
    <source>
        <dbReference type="Proteomes" id="UP001163152"/>
    </source>
</evidence>
<sequence>MTLPSLRHWYRLRSKPSHRSRPQIPLRLALTLPFVLLTVGTTGLVGYLSWRNGQQSIQILASQLMNEISDRVYLYLDNFLATPHLVNRLNANAVRLGQVDITNPESLQRHFIQQLQTFDSVSRIHFSNPQGGYLATGLDEQGLTVATTDRFLKGTLRVYAVDNQGNRQELLVEQPSYDASQRPFYRAAIQGNQPVWTSVYVYVPTSRGAGLSASYPLYDATQQFQGVLSTDLTLSAIHQFLKGLRIGTDGTVFILDRSGLIIASALDSPSSTQASYNEPRKASDSQEPAIRLAAQQIVDQLVHFSHINSATQLQFNIAGKQQFLQVTPFQDEFGLDWLIVVTVPETAFTGQIQANTRMTLLFSLAALLGSIALGLWLSRSIARSIRRLGQSSVALADGAWDRVISQDSTIAELQVLNTSFDRMAAQLQQSFNQVKEALQDHETRFQQLATASPAIIYSVLENPDGSVEYEYLSAAFEDIYEVAIAEVQQDTTIPFYQIHPDDRATYQHVAKHSVETMQPFKHEWRIITPSGKIKWLQASSRPERRQVGVVWHGVCLDITDRKQAEEALRQSEARWQRIVSAAPGAIYTFVKRLDQSFYFEYISPAIEAINELTVEQMLQEPAPLLIHPDDQASYDAAVAHSAERLEAFSHEFRIITPAGKLKWLYASSRPERRENGEIAWYGIVLDISDYKQAEEALRQSEERWQLAISGSNDGIWDHDLQTNTHYLSPRCMDMLGYSYDEIDTFDKWVQYIHPDDLTRLQATFQAHVNHQLPSYACEYRMRCKDGSYKWLLARGQVLWDEHGVAVRAVGSLTDITDRKLAEAALRHSEARLHSLTSAAPVAIYSLVQHHDGSLEFEYINRVVEEFHEVSLEEFTADPSRIIMGQMHPDDRQGYIDLFNRSAETLERFQYEWRILPPSGKLKWLQARSQPERRENGDIYWHGVVLDITDRKLAEAALQHSEARFKKIAAASPAQIYIFACQPDGSHRRFKYISPGIREIQELEPEQVLDNPRLTYEQIHPDDRQAYDEVANRSIQALKPFSHEWRIVTASGKLKWVQANSRPEQQPDGEIIWYGVMLDITDRKLAEAALRHSEAALRRAQQVAHVGSWEVDVATDQVTWSEESFHIFGWDVTQPEPTLSRFYDLIHPDDRPSLQQAVSRISTQGGTYKIEFRALQPDGSIRYVEARGEGIKDKKGHVVRLLGTNLDITERQQAEAALRHSEATKNQILKAIPDLIIWLTADGTCIDFMDGGSVTNLYVKSDAIGRNVAELLPPHLAQLRMNAIQQVLQTGEVQIYEQAFMIQDTIRHEEVRVIGVGDDRILVIVRDITDRKQAEAALLDSETRFRSAFWNAPIGMALIGLDNRWIKINPVLCQMLGYTEPELLSMQASALVHPDDLNQLQDSLLQLGSDTKPNAQIELRYHCCNGQMIWGLVNLSVVRDAQGQPLYYVAQIQDITERQAIDRIKNEFISIVSHELRTPLTAIRGFLGLLDTGIYDNKPDKAKHMITQALTNSDRLVRLVNDILDLERLSSGRVQLVMEACLAETLLQQAVAGVQSIADQAHITLVVGSTTATVWAAPDSIIQTLTNLLGNAIKFSPDHSVITLAAQAQADSVLFSVTDQGRGIPPDKLETIFGRFQQVDVSDSRQKGGTGLGLAICQSIIQQHGGNIWAESTLGVGSTFYFTLPFPPGGLHE</sequence>
<keyword evidence="9" id="KW-0677">Repeat</keyword>
<dbReference type="Pfam" id="PF00512">
    <property type="entry name" value="HisKA"/>
    <property type="match status" value="1"/>
</dbReference>
<reference evidence="21" key="1">
    <citation type="submission" date="2022-12" db="EMBL/GenBank/DDBJ databases">
        <title>Polyphasic identification of a Novel Hot-Spring Cyanobacterium Ocullathermofonsia sinensis gen nov. sp. nov. and Genomic Insights on its Adaptations to the Thermal Habitat.</title>
        <authorList>
            <person name="Daroch M."/>
            <person name="Tang J."/>
            <person name="Jiang Y."/>
        </authorList>
    </citation>
    <scope>NUCLEOTIDE SEQUENCE</scope>
    <source>
        <strain evidence="21">PKUAC-SCTA174</strain>
    </source>
</reference>
<feature type="domain" description="PAC" evidence="19">
    <location>
        <begin position="1167"/>
        <end position="1219"/>
    </location>
</feature>
<feature type="transmembrane region" description="Helical" evidence="16">
    <location>
        <begin position="28"/>
        <end position="50"/>
    </location>
</feature>
<dbReference type="NCBIfam" id="TIGR00229">
    <property type="entry name" value="sensory_box"/>
    <property type="match status" value="8"/>
</dbReference>
<dbReference type="EC" id="2.7.13.3" evidence="3"/>
<dbReference type="SMART" id="SM00086">
    <property type="entry name" value="PAC"/>
    <property type="match status" value="7"/>
</dbReference>
<keyword evidence="8 16" id="KW-0812">Transmembrane</keyword>
<dbReference type="SUPFAM" id="SSF55874">
    <property type="entry name" value="ATPase domain of HSP90 chaperone/DNA topoisomerase II/histidine kinase"/>
    <property type="match status" value="1"/>
</dbReference>
<dbReference type="SUPFAM" id="SSF55785">
    <property type="entry name" value="PYP-like sensor domain (PAS domain)"/>
    <property type="match status" value="8"/>
</dbReference>
<evidence type="ECO:0000256" key="4">
    <source>
        <dbReference type="ARBA" id="ARBA00022475"/>
    </source>
</evidence>
<dbReference type="Pfam" id="PF02743">
    <property type="entry name" value="dCache_1"/>
    <property type="match status" value="1"/>
</dbReference>
<dbReference type="PANTHER" id="PTHR43304:SF1">
    <property type="entry name" value="PAC DOMAIN-CONTAINING PROTEIN"/>
    <property type="match status" value="1"/>
</dbReference>
<dbReference type="InterPro" id="IPR000014">
    <property type="entry name" value="PAS"/>
</dbReference>
<dbReference type="InterPro" id="IPR036890">
    <property type="entry name" value="HATPase_C_sf"/>
</dbReference>
<dbReference type="InterPro" id="IPR005467">
    <property type="entry name" value="His_kinase_dom"/>
</dbReference>
<evidence type="ECO:0000256" key="13">
    <source>
        <dbReference type="ARBA" id="ARBA00022989"/>
    </source>
</evidence>
<dbReference type="PROSITE" id="PS50109">
    <property type="entry name" value="HIS_KIN"/>
    <property type="match status" value="1"/>
</dbReference>
<dbReference type="Pfam" id="PF08447">
    <property type="entry name" value="PAS_3"/>
    <property type="match status" value="7"/>
</dbReference>
<dbReference type="InterPro" id="IPR001610">
    <property type="entry name" value="PAC"/>
</dbReference>
<feature type="domain" description="PAC" evidence="19">
    <location>
        <begin position="775"/>
        <end position="827"/>
    </location>
</feature>
<dbReference type="InterPro" id="IPR035965">
    <property type="entry name" value="PAS-like_dom_sf"/>
</dbReference>
<keyword evidence="14" id="KW-0902">Two-component regulatory system</keyword>
<dbReference type="FunFam" id="2.10.70.100:FF:000001">
    <property type="entry name" value="Sensory transduction histidine kinase"/>
    <property type="match status" value="1"/>
</dbReference>
<keyword evidence="22" id="KW-1185">Reference proteome</keyword>
<dbReference type="GO" id="GO:0005886">
    <property type="term" value="C:plasma membrane"/>
    <property type="evidence" value="ECO:0007669"/>
    <property type="project" value="UniProtKB-SubCell"/>
</dbReference>
<evidence type="ECO:0000259" key="20">
    <source>
        <dbReference type="PROSITE" id="PS50885"/>
    </source>
</evidence>
<dbReference type="SMART" id="SM00388">
    <property type="entry name" value="HisKA"/>
    <property type="match status" value="1"/>
</dbReference>
<comment type="subcellular location">
    <subcellularLocation>
        <location evidence="2">Cell inner membrane</location>
        <topology evidence="2">Multi-pass membrane protein</topology>
    </subcellularLocation>
</comment>